<dbReference type="InterPro" id="IPR000639">
    <property type="entry name" value="Epox_hydrolase-like"/>
</dbReference>
<organism evidence="3 4">
    <name type="scientific">Kitasatospora xanthocidica</name>
    <dbReference type="NCBI Taxonomy" id="83382"/>
    <lineage>
        <taxon>Bacteria</taxon>
        <taxon>Bacillati</taxon>
        <taxon>Actinomycetota</taxon>
        <taxon>Actinomycetes</taxon>
        <taxon>Kitasatosporales</taxon>
        <taxon>Streptomycetaceae</taxon>
        <taxon>Kitasatospora</taxon>
    </lineage>
</organism>
<dbReference type="SUPFAM" id="SSF53474">
    <property type="entry name" value="alpha/beta-Hydrolases"/>
    <property type="match status" value="1"/>
</dbReference>
<dbReference type="InterPro" id="IPR029058">
    <property type="entry name" value="AB_hydrolase_fold"/>
</dbReference>
<dbReference type="PRINTS" id="PR00412">
    <property type="entry name" value="EPOXHYDRLASE"/>
</dbReference>
<keyword evidence="4" id="KW-1185">Reference proteome</keyword>
<name>A0A372ZJE1_9ACTN</name>
<dbReference type="InterPro" id="IPR022742">
    <property type="entry name" value="Hydrolase_4"/>
</dbReference>
<dbReference type="Pfam" id="PF12146">
    <property type="entry name" value="Hydrolase_4"/>
    <property type="match status" value="1"/>
</dbReference>
<evidence type="ECO:0000313" key="3">
    <source>
        <dbReference type="EMBL" id="RGD55881.1"/>
    </source>
</evidence>
<dbReference type="PANTHER" id="PTHR43798:SF31">
    <property type="entry name" value="AB HYDROLASE SUPERFAMILY PROTEIN YCLE"/>
    <property type="match status" value="1"/>
</dbReference>
<feature type="domain" description="Serine aminopeptidase S33" evidence="2">
    <location>
        <begin position="35"/>
        <end position="277"/>
    </location>
</feature>
<evidence type="ECO:0000313" key="4">
    <source>
        <dbReference type="Proteomes" id="UP000263377"/>
    </source>
</evidence>
<comment type="caution">
    <text evidence="3">The sequence shown here is derived from an EMBL/GenBank/DDBJ whole genome shotgun (WGS) entry which is preliminary data.</text>
</comment>
<keyword evidence="1 3" id="KW-0378">Hydrolase</keyword>
<dbReference type="EMBL" id="QVIG01000003">
    <property type="protein sequence ID" value="RGD55881.1"/>
    <property type="molecule type" value="Genomic_DNA"/>
</dbReference>
<dbReference type="PANTHER" id="PTHR43798">
    <property type="entry name" value="MONOACYLGLYCEROL LIPASE"/>
    <property type="match status" value="1"/>
</dbReference>
<dbReference type="Gene3D" id="3.40.50.1820">
    <property type="entry name" value="alpha/beta hydrolase"/>
    <property type="match status" value="1"/>
</dbReference>
<protein>
    <submittedName>
        <fullName evidence="3">Alpha/beta fold hydrolase</fullName>
    </submittedName>
</protein>
<accession>A0A372ZJE1</accession>
<reference evidence="3 4" key="1">
    <citation type="submission" date="2018-08" db="EMBL/GenBank/DDBJ databases">
        <title>Diversity &amp; Physiological Properties of Lignin-Decomposing Actinobacteria from Soil.</title>
        <authorList>
            <person name="Roh S.G."/>
            <person name="Kim S.B."/>
        </authorList>
    </citation>
    <scope>NUCLEOTIDE SEQUENCE [LARGE SCALE GENOMIC DNA]</scope>
    <source>
        <strain evidence="3 4">MMS17-GH009</strain>
    </source>
</reference>
<dbReference type="AlphaFoldDB" id="A0A372ZJE1"/>
<gene>
    <name evidence="3" type="ORF">DR950_41580</name>
</gene>
<dbReference type="Proteomes" id="UP000263377">
    <property type="component" value="Unassembled WGS sequence"/>
</dbReference>
<evidence type="ECO:0000259" key="2">
    <source>
        <dbReference type="Pfam" id="PF12146"/>
    </source>
</evidence>
<dbReference type="InterPro" id="IPR050266">
    <property type="entry name" value="AB_hydrolase_sf"/>
</dbReference>
<dbReference type="GO" id="GO:0016787">
    <property type="term" value="F:hydrolase activity"/>
    <property type="evidence" value="ECO:0007669"/>
    <property type="project" value="UniProtKB-KW"/>
</dbReference>
<dbReference type="GO" id="GO:0016020">
    <property type="term" value="C:membrane"/>
    <property type="evidence" value="ECO:0007669"/>
    <property type="project" value="TreeGrafter"/>
</dbReference>
<evidence type="ECO:0000256" key="1">
    <source>
        <dbReference type="ARBA" id="ARBA00022801"/>
    </source>
</evidence>
<proteinExistence type="predicted"/>
<sequence>MPARHAVTTTDHTATTDDHARLAITVHQPGEPDPSRPLVVLVHGWAASRTVWHATASQLAAAGHTVATYDQRGHASSTTGREPIGIERLARDLDTVVGTLTTPERPVVVVGHSGGGYAALAWAAGLSATGPSAAKGGASVKPLAGLVLVSTASHGQNTPANEVKMMGSKLFSRALGTPWLGRRLLGGTHGPSATLAAREANRRLFAATVPAVRAACFASTQEMDQRAGLAGITAPTAVITGTEDKIVKPSFSQELASALPHAELHRIPGTGHMVPLEAPQHVAHHVHLLVTAGR</sequence>